<dbReference type="SUPFAM" id="SSF46934">
    <property type="entry name" value="UBA-like"/>
    <property type="match status" value="1"/>
</dbReference>
<keyword evidence="3" id="KW-1185">Reference proteome</keyword>
<evidence type="ECO:0000259" key="1">
    <source>
        <dbReference type="PROSITE" id="PS51140"/>
    </source>
</evidence>
<sequence length="200" mass="22077">MKPGTSKLNPNATLYIPFSQRGAADEGEDFEFFANESMSRNDAVWVRHRLEDALTHGQLQNVSQSYIQCTDTLQTAELSKLKDHPGGELYASSSHNQNVMAEDFTLEDEFEMDLKDLQMTFPDISKDSLSGVLLACNFDVESAVDMLNQLELSPVDLSEKLPESLDIGDVPESVSYSKSASQRDEALASTSVPFNLASDN</sequence>
<dbReference type="EMBL" id="JBFOLK010000003">
    <property type="protein sequence ID" value="KAL2525502.1"/>
    <property type="molecule type" value="Genomic_DNA"/>
</dbReference>
<evidence type="ECO:0000313" key="3">
    <source>
        <dbReference type="Proteomes" id="UP001604336"/>
    </source>
</evidence>
<name>A0ABD1UKQ5_9LAMI</name>
<evidence type="ECO:0000313" key="2">
    <source>
        <dbReference type="EMBL" id="KAL2525502.1"/>
    </source>
</evidence>
<dbReference type="InterPro" id="IPR038981">
    <property type="entry name" value="CID5/CID6"/>
</dbReference>
<feature type="domain" description="CUE" evidence="1">
    <location>
        <begin position="109"/>
        <end position="152"/>
    </location>
</feature>
<accession>A0ABD1UKQ5</accession>
<dbReference type="PROSITE" id="PS51140">
    <property type="entry name" value="CUE"/>
    <property type="match status" value="1"/>
</dbReference>
<comment type="caution">
    <text evidence="2">The sequence shown here is derived from an EMBL/GenBank/DDBJ whole genome shotgun (WGS) entry which is preliminary data.</text>
</comment>
<reference evidence="3" key="1">
    <citation type="submission" date="2024-07" db="EMBL/GenBank/DDBJ databases">
        <title>Two chromosome-level genome assemblies of Korean endemic species Abeliophyllum distichum and Forsythia ovata (Oleaceae).</title>
        <authorList>
            <person name="Jang H."/>
        </authorList>
    </citation>
    <scope>NUCLEOTIDE SEQUENCE [LARGE SCALE GENOMIC DNA]</scope>
</reference>
<dbReference type="PANTHER" id="PTHR37252">
    <property type="entry name" value="POLYADENYLATE-BINDING PROTEIN-INTERACTING PROTEIN 6"/>
    <property type="match status" value="1"/>
</dbReference>
<dbReference type="Pfam" id="PF02845">
    <property type="entry name" value="CUE"/>
    <property type="match status" value="1"/>
</dbReference>
<protein>
    <submittedName>
        <fullName evidence="2">Polyadenylate-binding protein-interacting protein 5</fullName>
    </submittedName>
</protein>
<dbReference type="Proteomes" id="UP001604336">
    <property type="component" value="Unassembled WGS sequence"/>
</dbReference>
<dbReference type="AlphaFoldDB" id="A0ABD1UKQ5"/>
<gene>
    <name evidence="2" type="ORF">Adt_10556</name>
</gene>
<organism evidence="2 3">
    <name type="scientific">Abeliophyllum distichum</name>
    <dbReference type="NCBI Taxonomy" id="126358"/>
    <lineage>
        <taxon>Eukaryota</taxon>
        <taxon>Viridiplantae</taxon>
        <taxon>Streptophyta</taxon>
        <taxon>Embryophyta</taxon>
        <taxon>Tracheophyta</taxon>
        <taxon>Spermatophyta</taxon>
        <taxon>Magnoliopsida</taxon>
        <taxon>eudicotyledons</taxon>
        <taxon>Gunneridae</taxon>
        <taxon>Pentapetalae</taxon>
        <taxon>asterids</taxon>
        <taxon>lamiids</taxon>
        <taxon>Lamiales</taxon>
        <taxon>Oleaceae</taxon>
        <taxon>Forsythieae</taxon>
        <taxon>Abeliophyllum</taxon>
    </lineage>
</organism>
<dbReference type="InterPro" id="IPR009060">
    <property type="entry name" value="UBA-like_sf"/>
</dbReference>
<dbReference type="InterPro" id="IPR003892">
    <property type="entry name" value="CUE"/>
</dbReference>
<dbReference type="Gene3D" id="1.10.8.10">
    <property type="entry name" value="DNA helicase RuvA subunit, C-terminal domain"/>
    <property type="match status" value="1"/>
</dbReference>
<dbReference type="PANTHER" id="PTHR37252:SF3">
    <property type="entry name" value="POLYADENYLATE-BINDING PROTEIN-INTERACTING PROTEIN 6"/>
    <property type="match status" value="1"/>
</dbReference>
<proteinExistence type="predicted"/>